<feature type="chain" id="PRO_5012353653" description="Right handed beta helix region" evidence="1">
    <location>
        <begin position="22"/>
        <end position="395"/>
    </location>
</feature>
<dbReference type="PANTHER" id="PTHR41339:SF1">
    <property type="entry name" value="SECRETED PROTEIN"/>
    <property type="match status" value="1"/>
</dbReference>
<accession>A0A239FB87</accession>
<dbReference type="PANTHER" id="PTHR41339">
    <property type="entry name" value="LIPL48"/>
    <property type="match status" value="1"/>
</dbReference>
<dbReference type="Proteomes" id="UP000198393">
    <property type="component" value="Unassembled WGS sequence"/>
</dbReference>
<protein>
    <recommendedName>
        <fullName evidence="4">Right handed beta helix region</fullName>
    </recommendedName>
</protein>
<dbReference type="Gene3D" id="2.160.20.10">
    <property type="entry name" value="Single-stranded right-handed beta-helix, Pectin lyase-like"/>
    <property type="match status" value="1"/>
</dbReference>
<dbReference type="RefSeq" id="WP_245811205.1">
    <property type="nucleotide sequence ID" value="NZ_FZPD01000001.1"/>
</dbReference>
<dbReference type="PROSITE" id="PS51257">
    <property type="entry name" value="PROKAR_LIPOPROTEIN"/>
    <property type="match status" value="1"/>
</dbReference>
<proteinExistence type="predicted"/>
<dbReference type="AlphaFoldDB" id="A0A239FB87"/>
<evidence type="ECO:0000313" key="3">
    <source>
        <dbReference type="Proteomes" id="UP000198393"/>
    </source>
</evidence>
<evidence type="ECO:0000313" key="2">
    <source>
        <dbReference type="EMBL" id="SNS53432.1"/>
    </source>
</evidence>
<dbReference type="InterPro" id="IPR011050">
    <property type="entry name" value="Pectin_lyase_fold/virulence"/>
</dbReference>
<name>A0A239FB87_EKHLU</name>
<gene>
    <name evidence="2" type="ORF">SAMN05421640_0559</name>
</gene>
<dbReference type="SUPFAM" id="SSF51126">
    <property type="entry name" value="Pectin lyase-like"/>
    <property type="match status" value="1"/>
</dbReference>
<evidence type="ECO:0008006" key="4">
    <source>
        <dbReference type="Google" id="ProtNLM"/>
    </source>
</evidence>
<reference evidence="2 3" key="1">
    <citation type="submission" date="2017-06" db="EMBL/GenBank/DDBJ databases">
        <authorList>
            <person name="Kim H.J."/>
            <person name="Triplett B.A."/>
        </authorList>
    </citation>
    <scope>NUCLEOTIDE SEQUENCE [LARGE SCALE GENOMIC DNA]</scope>
    <source>
        <strain evidence="2 3">DSM 19307</strain>
    </source>
</reference>
<dbReference type="EMBL" id="FZPD01000001">
    <property type="protein sequence ID" value="SNS53432.1"/>
    <property type="molecule type" value="Genomic_DNA"/>
</dbReference>
<keyword evidence="1" id="KW-0732">Signal</keyword>
<sequence length="395" mass="40404">MKKLFAIAMLITGGLMMVSCGEDDTTTIEVPVNELEGGLGVLVENNITANTTWSADSVYVLTGRIAVEAGSTLTIEAGTIIKGQAGTGANATALIIARGATINAQGTSSAPIIMTSVADEIEPGQIDSPNLSDDVDGLWGGLIVLGNATISVSGDAESTNIEGIPATDANGLYGGTANNDNSGVITYVSVRHGGSNIGEGNEINGITFGGVGSGTTVNHIEVVANQDDGVEFFGGAVNVNHVLVWNNGDDAIDTDQGYVGTINNGLIINPGDKAFELDGGEGTEEPAHTITNFSVMLGGAGGSIDTDSDTNVDITGVYFYGMNEDTGSSYDFDATTSTFTSIEVADTWDDDGSARSVTAGQFADAAFETLVSNPTVGANTSEFNSWTMASLRSAF</sequence>
<evidence type="ECO:0000256" key="1">
    <source>
        <dbReference type="SAM" id="SignalP"/>
    </source>
</evidence>
<feature type="signal peptide" evidence="1">
    <location>
        <begin position="1"/>
        <end position="21"/>
    </location>
</feature>
<dbReference type="InterPro" id="IPR012334">
    <property type="entry name" value="Pectin_lyas_fold"/>
</dbReference>
<keyword evidence="3" id="KW-1185">Reference proteome</keyword>
<organism evidence="2 3">
    <name type="scientific">Ekhidna lutea</name>
    <dbReference type="NCBI Taxonomy" id="447679"/>
    <lineage>
        <taxon>Bacteria</taxon>
        <taxon>Pseudomonadati</taxon>
        <taxon>Bacteroidota</taxon>
        <taxon>Cytophagia</taxon>
        <taxon>Cytophagales</taxon>
        <taxon>Reichenbachiellaceae</taxon>
        <taxon>Ekhidna</taxon>
    </lineage>
</organism>